<proteinExistence type="inferred from homology"/>
<dbReference type="GO" id="GO:0044782">
    <property type="term" value="P:cilium organization"/>
    <property type="evidence" value="ECO:0007669"/>
    <property type="project" value="TreeGrafter"/>
</dbReference>
<keyword evidence="7 14" id="KW-0175">Coiled coil</keyword>
<keyword evidence="12" id="KW-0966">Cell projection</keyword>
<evidence type="ECO:0000256" key="9">
    <source>
        <dbReference type="ARBA" id="ARBA00023212"/>
    </source>
</evidence>
<evidence type="ECO:0000256" key="14">
    <source>
        <dbReference type="SAM" id="Coils"/>
    </source>
</evidence>
<evidence type="ECO:0000256" key="6">
    <source>
        <dbReference type="ARBA" id="ARBA00022846"/>
    </source>
</evidence>
<evidence type="ECO:0000256" key="1">
    <source>
        <dbReference type="ARBA" id="ARBA00004123"/>
    </source>
</evidence>
<dbReference type="GO" id="GO:0051321">
    <property type="term" value="P:meiotic cell cycle"/>
    <property type="evidence" value="ECO:0007669"/>
    <property type="project" value="UniProtKB-KW"/>
</dbReference>
<dbReference type="GO" id="GO:0031514">
    <property type="term" value="C:motile cilium"/>
    <property type="evidence" value="ECO:0007669"/>
    <property type="project" value="TreeGrafter"/>
</dbReference>
<dbReference type="Proteomes" id="UP001153712">
    <property type="component" value="Chromosome 7"/>
</dbReference>
<feature type="coiled-coil region" evidence="14">
    <location>
        <begin position="253"/>
        <end position="291"/>
    </location>
</feature>
<feature type="compositionally biased region" description="Acidic residues" evidence="15">
    <location>
        <begin position="1"/>
        <end position="11"/>
    </location>
</feature>
<comment type="similarity">
    <text evidence="3">Belongs to the MNS1 family.</text>
</comment>
<accession>A0A9N9XVL5</accession>
<dbReference type="EMBL" id="OU900100">
    <property type="protein sequence ID" value="CAG9863776.1"/>
    <property type="molecule type" value="Genomic_DNA"/>
</dbReference>
<evidence type="ECO:0000256" key="10">
    <source>
        <dbReference type="ARBA" id="ARBA00023242"/>
    </source>
</evidence>
<dbReference type="InterPro" id="IPR026504">
    <property type="entry name" value="MNS1"/>
</dbReference>
<dbReference type="OrthoDB" id="197839at2759"/>
<feature type="coiled-coil region" evidence="14">
    <location>
        <begin position="88"/>
        <end position="174"/>
    </location>
</feature>
<feature type="coiled-coil region" evidence="14">
    <location>
        <begin position="324"/>
        <end position="469"/>
    </location>
</feature>
<gene>
    <name evidence="17" type="ORF">PHYEVI_LOCUS10060</name>
</gene>
<comment type="subcellular location">
    <subcellularLocation>
        <location evidence="2">Cytoplasm</location>
        <location evidence="2">Cytoskeleton</location>
        <location evidence="2">Flagellum axoneme</location>
    </subcellularLocation>
    <subcellularLocation>
        <location evidence="1">Nucleus</location>
    </subcellularLocation>
</comment>
<keyword evidence="10" id="KW-0539">Nucleus</keyword>
<evidence type="ECO:0000256" key="15">
    <source>
        <dbReference type="SAM" id="MobiDB-lite"/>
    </source>
</evidence>
<feature type="domain" description="Trichohyalin-plectin-homology" evidence="16">
    <location>
        <begin position="129"/>
        <end position="480"/>
    </location>
</feature>
<evidence type="ECO:0000256" key="8">
    <source>
        <dbReference type="ARBA" id="ARBA00023069"/>
    </source>
</evidence>
<keyword evidence="18" id="KW-1185">Reference proteome</keyword>
<evidence type="ECO:0000259" key="16">
    <source>
        <dbReference type="Pfam" id="PF13868"/>
    </source>
</evidence>
<protein>
    <recommendedName>
        <fullName evidence="4">Meiosis-specific nuclear structural protein 1</fullName>
    </recommendedName>
</protein>
<keyword evidence="5" id="KW-0963">Cytoplasm</keyword>
<dbReference type="PANTHER" id="PTHR19265:SF0">
    <property type="entry name" value="MEIOSIS-SPECIFIC NUCLEAR STRUCTURAL PROTEIN 1"/>
    <property type="match status" value="1"/>
</dbReference>
<dbReference type="AlphaFoldDB" id="A0A9N9XVL5"/>
<keyword evidence="6" id="KW-0282">Flagellum</keyword>
<dbReference type="InterPro" id="IPR043597">
    <property type="entry name" value="TPH_dom"/>
</dbReference>
<evidence type="ECO:0000256" key="7">
    <source>
        <dbReference type="ARBA" id="ARBA00023054"/>
    </source>
</evidence>
<reference evidence="17" key="1">
    <citation type="submission" date="2022-01" db="EMBL/GenBank/DDBJ databases">
        <authorList>
            <person name="King R."/>
        </authorList>
    </citation>
    <scope>NUCLEOTIDE SEQUENCE</scope>
</reference>
<organism evidence="17 18">
    <name type="scientific">Phyllotreta striolata</name>
    <name type="common">Striped flea beetle</name>
    <name type="synonym">Crioceris striolata</name>
    <dbReference type="NCBI Taxonomy" id="444603"/>
    <lineage>
        <taxon>Eukaryota</taxon>
        <taxon>Metazoa</taxon>
        <taxon>Ecdysozoa</taxon>
        <taxon>Arthropoda</taxon>
        <taxon>Hexapoda</taxon>
        <taxon>Insecta</taxon>
        <taxon>Pterygota</taxon>
        <taxon>Neoptera</taxon>
        <taxon>Endopterygota</taxon>
        <taxon>Coleoptera</taxon>
        <taxon>Polyphaga</taxon>
        <taxon>Cucujiformia</taxon>
        <taxon>Chrysomeloidea</taxon>
        <taxon>Chrysomelidae</taxon>
        <taxon>Galerucinae</taxon>
        <taxon>Alticini</taxon>
        <taxon>Phyllotreta</taxon>
    </lineage>
</organism>
<evidence type="ECO:0000256" key="4">
    <source>
        <dbReference type="ARBA" id="ARBA00014813"/>
    </source>
</evidence>
<evidence type="ECO:0000256" key="3">
    <source>
        <dbReference type="ARBA" id="ARBA00009158"/>
    </source>
</evidence>
<keyword evidence="8" id="KW-0969">Cilium</keyword>
<evidence type="ECO:0000256" key="13">
    <source>
        <dbReference type="ARBA" id="ARBA00046114"/>
    </source>
</evidence>
<dbReference type="Pfam" id="PF13868">
    <property type="entry name" value="TPH"/>
    <property type="match status" value="1"/>
</dbReference>
<keyword evidence="9" id="KW-0206">Cytoskeleton</keyword>
<sequence length="515" mass="61796">MSDVEELDINDGLDHPRPKEPKPPGQEDIIIPDPLKSEPVGDDTLFKDMDRSDYQSKVFDRVTVKNLNRGFERYVQQQRRECEVTTKLHKAKEQQAFREQQLQEANDLARELDAIKREEFKEQKLRQQLRENAPELRDLERKLKAAYINKVLAAQIAQKEAVKLNSKIQAAHSNEVMTKAWITEQEHNHHLKQEEILRKAQYKKDLQDQLIMKEKSKRYLYEEYLREKKLLDDVIKRIHDEDERARLDKFCNMKRTQREIEAFKEAQDIWKKKRKDEIDEENRKIEEYLLEVSARIDEKAIEDAKKVEAREKVLDKMALEVAQIAEAKKEREAIVQDLIAEEKRLKEEDRYKKELEKKFKQKIETKMTLLEQMQEAEAKRRQDQEEDRRFKEEVMARMIEEEKLEQLSAQKKRLKLIQMRKDVEKLLAERRAKHAEELQLQMGIEKAFQQEEERRRKIIEEERIKMLQEHVQNLSGYLPKGLLKPEDLPYLSTEIIQSFKSNTNPNYIPPVHRKR</sequence>
<evidence type="ECO:0000256" key="12">
    <source>
        <dbReference type="ARBA" id="ARBA00023273"/>
    </source>
</evidence>
<evidence type="ECO:0000256" key="11">
    <source>
        <dbReference type="ARBA" id="ARBA00023254"/>
    </source>
</evidence>
<feature type="region of interest" description="Disordered" evidence="15">
    <location>
        <begin position="1"/>
        <end position="43"/>
    </location>
</feature>
<feature type="compositionally biased region" description="Basic and acidic residues" evidence="15">
    <location>
        <begin position="12"/>
        <end position="22"/>
    </location>
</feature>
<dbReference type="GO" id="GO:0005634">
    <property type="term" value="C:nucleus"/>
    <property type="evidence" value="ECO:0007669"/>
    <property type="project" value="UniProtKB-SubCell"/>
</dbReference>
<evidence type="ECO:0000313" key="18">
    <source>
        <dbReference type="Proteomes" id="UP001153712"/>
    </source>
</evidence>
<name>A0A9N9XVL5_PHYSR</name>
<comment type="function">
    <text evidence="13">Microtubule inner protein (MIP) part of the dynein-decorated doublet microtubules (DMTs) in cilia axoneme, which is required for motile cilia beating. May play a role in the control of meiotic division and germ cell differentiation through regulation of pairing and recombination during meiosis. Required for sperm flagella assembly. May play a role in the assembly and function of the outer dynein arm-docking complex (ODA-DC). ODA-DC mediates outer dynein arms (ODA) binding onto the axonemal doublet microtubules.</text>
</comment>
<evidence type="ECO:0000256" key="5">
    <source>
        <dbReference type="ARBA" id="ARBA00022490"/>
    </source>
</evidence>
<evidence type="ECO:0000256" key="2">
    <source>
        <dbReference type="ARBA" id="ARBA00004611"/>
    </source>
</evidence>
<keyword evidence="11" id="KW-0469">Meiosis</keyword>
<evidence type="ECO:0000313" key="17">
    <source>
        <dbReference type="EMBL" id="CAG9863776.1"/>
    </source>
</evidence>
<dbReference type="PANTHER" id="PTHR19265">
    <property type="entry name" value="MEIOSIS-SPECIFIC NUCLEAR STRUCTURAL PROTEIN 1"/>
    <property type="match status" value="1"/>
</dbReference>